<accession>A0A0A8UQR5</accession>
<dbReference type="OrthoDB" id="5638898at2"/>
<keyword evidence="2" id="KW-1185">Reference proteome</keyword>
<dbReference type="Proteomes" id="UP000032803">
    <property type="component" value="Chromosome I"/>
</dbReference>
<evidence type="ECO:0000313" key="2">
    <source>
        <dbReference type="Proteomes" id="UP000032803"/>
    </source>
</evidence>
<dbReference type="PATRIC" id="fig|449.7.peg.2104"/>
<evidence type="ECO:0000313" key="1">
    <source>
        <dbReference type="EMBL" id="CEK11068.1"/>
    </source>
</evidence>
<organism evidence="1 2">
    <name type="scientific">Legionella hackeliae</name>
    <dbReference type="NCBI Taxonomy" id="449"/>
    <lineage>
        <taxon>Bacteria</taxon>
        <taxon>Pseudomonadati</taxon>
        <taxon>Pseudomonadota</taxon>
        <taxon>Gammaproteobacteria</taxon>
        <taxon>Legionellales</taxon>
        <taxon>Legionellaceae</taxon>
        <taxon>Legionella</taxon>
    </lineage>
</organism>
<protein>
    <submittedName>
        <fullName evidence="1">Uncharacterized protein</fullName>
    </submittedName>
</protein>
<reference evidence="2" key="1">
    <citation type="submission" date="2014-09" db="EMBL/GenBank/DDBJ databases">
        <authorList>
            <person name="Gomez-Valero L."/>
        </authorList>
    </citation>
    <scope>NUCLEOTIDE SEQUENCE [LARGE SCALE GENOMIC DNA]</scope>
    <source>
        <strain evidence="2">ATCC35250</strain>
    </source>
</reference>
<gene>
    <name evidence="1" type="ORF">LHA_2042</name>
</gene>
<dbReference type="KEGG" id="lha:LHA_2042"/>
<proteinExistence type="predicted"/>
<dbReference type="AlphaFoldDB" id="A0A0A8UQR5"/>
<dbReference type="RefSeq" id="WP_045106326.1">
    <property type="nucleotide sequence ID" value="NZ_LN681225.1"/>
</dbReference>
<name>A0A0A8UQR5_LEGHA</name>
<dbReference type="STRING" id="449.LHA_2042"/>
<dbReference type="HOGENOM" id="CLU_1924933_0_0_6"/>
<dbReference type="EMBL" id="LN681225">
    <property type="protein sequence ID" value="CEK11068.1"/>
    <property type="molecule type" value="Genomic_DNA"/>
</dbReference>
<sequence>MRRNIVGLLLLCIATVGWTAEYKIFWRCSDKHLEALDFHSSNDKKVNLFLNYFNQNSQELHSSPISLKSFAELPPNLNQDSFLMLSDGNYIFMNCVGRVTLLPHDIQGKVVFDASKNAYSCPFVPKDCSGA</sequence>